<evidence type="ECO:0000313" key="4">
    <source>
        <dbReference type="Proteomes" id="UP000475862"/>
    </source>
</evidence>
<dbReference type="OrthoDB" id="6156898at2759"/>
<dbReference type="CDD" id="cd09498">
    <property type="entry name" value="SAM_caskin1_2_repeat2"/>
    <property type="match status" value="1"/>
</dbReference>
<feature type="region of interest" description="Disordered" evidence="1">
    <location>
        <begin position="247"/>
        <end position="278"/>
    </location>
</feature>
<dbReference type="AlphaFoldDB" id="A0A6G0TG75"/>
<dbReference type="FunFam" id="1.10.150.50:FF:000071">
    <property type="entry name" value="Caskin, isoform D"/>
    <property type="match status" value="1"/>
</dbReference>
<dbReference type="InterPro" id="IPR035497">
    <property type="entry name" value="Caskin1/2_SAM_1"/>
</dbReference>
<name>A0A6G0TG75_APHGL</name>
<dbReference type="GO" id="GO:0007409">
    <property type="term" value="P:axonogenesis"/>
    <property type="evidence" value="ECO:0007669"/>
    <property type="project" value="TreeGrafter"/>
</dbReference>
<evidence type="ECO:0000256" key="1">
    <source>
        <dbReference type="SAM" id="MobiDB-lite"/>
    </source>
</evidence>
<dbReference type="GO" id="GO:0005925">
    <property type="term" value="C:focal adhesion"/>
    <property type="evidence" value="ECO:0007669"/>
    <property type="project" value="TreeGrafter"/>
</dbReference>
<dbReference type="GO" id="GO:0035591">
    <property type="term" value="F:signaling adaptor activity"/>
    <property type="evidence" value="ECO:0007669"/>
    <property type="project" value="TreeGrafter"/>
</dbReference>
<sequence>MSDIRNSLWAHPPLPPGKRILDRSNSEDRKSTFGFIRKFPSVRRNSKKESMMDTTYESFDSLFEDNDIVLVETEYVEDSNKNKRPFTTMFRSRSDGNLAGSSKNSSIMSHESTEPKGFTKYLRALSGSWKNLLNISSMNKTQKNVPQVKKVPPPAIPDSVACRHSGSSFGSTGYSSSSDDAFLDPNTCIKPDIYDAADTYCPIGNKSPSSQFSHPAFTFPGSTSYSHPSGNIKMYYHQLSLQEDQGIDMTQSPGRDSPGSSGSGSGSRHSTASLDSGRASGCHLRGNTHWHPELSPSTRVERLLNQGVPDKDIMYSWLVDLHLEEYLPLFISAGYDMRTVSKMTPEDLTAIGVKKPNHRKKLKAEIGLLNISDGLLDYIPGSLDEWLRLLRLEEYGSALEAQGYSTIDDVTQLTWEDLEDIGIVKLGHQKRLLLAIKRVKDIKAGKSFVPHSPYIIQTQACIESPLSIVSSSSGCGTSITNISCGTGSVELDLPRVHATYHSFHQPWELESSKQLYCQTDIVPIKVYIYFINYKLLSSCLVAFYQFLSFCQFTKSPRPTPDSNWTLEFQESLRGTHRGKSLESLHENINSTTGGTSSFVGPPQWRHQQKSFEDGDLTPTNETSILHECGGTLPRPRGLVKPRLVAKVPALFTQQNIEDCSGLNTLKRRPPSPPKRQQSCEDNKKCHQVTVVADLHCIPPLQSKSLGKWTTDNMSPKHNLEDHIGSNASFKSNSSTESDTIPFANENAGTIKQRTIRSTNELIQPMLAEGSHSIHSTSSYSMHSTTNQFSLMPSSGKKEPADVLNDIGNMLANLTDELDAMLEEEKRQGLND</sequence>
<dbReference type="InterPro" id="IPR035498">
    <property type="entry name" value="Caskin1/2_SAM_2"/>
</dbReference>
<dbReference type="GO" id="GO:0019903">
    <property type="term" value="F:protein phosphatase binding"/>
    <property type="evidence" value="ECO:0007669"/>
    <property type="project" value="TreeGrafter"/>
</dbReference>
<dbReference type="CDD" id="cd09497">
    <property type="entry name" value="SAM_caskin1_2_repeat1"/>
    <property type="match status" value="1"/>
</dbReference>
<proteinExistence type="predicted"/>
<dbReference type="Pfam" id="PF00536">
    <property type="entry name" value="SAM_1"/>
    <property type="match status" value="2"/>
</dbReference>
<dbReference type="FunFam" id="1.10.150.50:FF:000028">
    <property type="entry name" value="caskin-2 isoform X2"/>
    <property type="match status" value="1"/>
</dbReference>
<dbReference type="GO" id="GO:0007185">
    <property type="term" value="P:cell surface receptor protein tyrosine phosphatase signaling pathway"/>
    <property type="evidence" value="ECO:0007669"/>
    <property type="project" value="TreeGrafter"/>
</dbReference>
<feature type="compositionally biased region" description="Low complexity" evidence="1">
    <location>
        <begin position="252"/>
        <end position="270"/>
    </location>
</feature>
<dbReference type="InterPro" id="IPR001660">
    <property type="entry name" value="SAM"/>
</dbReference>
<dbReference type="PANTHER" id="PTHR24155:SF11">
    <property type="entry name" value="CASKIN, ISOFORM B"/>
    <property type="match status" value="1"/>
</dbReference>
<dbReference type="PROSITE" id="PS50105">
    <property type="entry name" value="SAM_DOMAIN"/>
    <property type="match status" value="2"/>
</dbReference>
<dbReference type="Gene3D" id="1.10.150.50">
    <property type="entry name" value="Transcription Factor, Ets-1"/>
    <property type="match status" value="2"/>
</dbReference>
<feature type="domain" description="SAM" evidence="2">
    <location>
        <begin position="317"/>
        <end position="372"/>
    </location>
</feature>
<dbReference type="GO" id="GO:0030424">
    <property type="term" value="C:axon"/>
    <property type="evidence" value="ECO:0007669"/>
    <property type="project" value="TreeGrafter"/>
</dbReference>
<feature type="compositionally biased region" description="Polar residues" evidence="1">
    <location>
        <begin position="725"/>
        <end position="738"/>
    </location>
</feature>
<feature type="region of interest" description="Disordered" evidence="1">
    <location>
        <begin position="1"/>
        <end position="26"/>
    </location>
</feature>
<feature type="region of interest" description="Disordered" evidence="1">
    <location>
        <begin position="776"/>
        <end position="796"/>
    </location>
</feature>
<keyword evidence="4" id="KW-1185">Reference proteome</keyword>
<dbReference type="SMART" id="SM00454">
    <property type="entry name" value="SAM"/>
    <property type="match status" value="2"/>
</dbReference>
<accession>A0A6G0TG75</accession>
<gene>
    <name evidence="3" type="ORF">AGLY_010017</name>
</gene>
<dbReference type="Proteomes" id="UP000475862">
    <property type="component" value="Unassembled WGS sequence"/>
</dbReference>
<feature type="region of interest" description="Disordered" evidence="1">
    <location>
        <begin position="661"/>
        <end position="681"/>
    </location>
</feature>
<dbReference type="InterPro" id="IPR013761">
    <property type="entry name" value="SAM/pointed_sf"/>
</dbReference>
<organism evidence="3 4">
    <name type="scientific">Aphis glycines</name>
    <name type="common">Soybean aphid</name>
    <dbReference type="NCBI Taxonomy" id="307491"/>
    <lineage>
        <taxon>Eukaryota</taxon>
        <taxon>Metazoa</taxon>
        <taxon>Ecdysozoa</taxon>
        <taxon>Arthropoda</taxon>
        <taxon>Hexapoda</taxon>
        <taxon>Insecta</taxon>
        <taxon>Pterygota</taxon>
        <taxon>Neoptera</taxon>
        <taxon>Paraneoptera</taxon>
        <taxon>Hemiptera</taxon>
        <taxon>Sternorrhyncha</taxon>
        <taxon>Aphidomorpha</taxon>
        <taxon>Aphidoidea</taxon>
        <taxon>Aphididae</taxon>
        <taxon>Aphidini</taxon>
        <taxon>Aphis</taxon>
        <taxon>Aphis</taxon>
    </lineage>
</organism>
<reference evidence="3 4" key="1">
    <citation type="submission" date="2019-08" db="EMBL/GenBank/DDBJ databases">
        <title>The genome of the soybean aphid Biotype 1, its phylome, world population structure and adaptation to the North American continent.</title>
        <authorList>
            <person name="Giordano R."/>
            <person name="Donthu R.K."/>
            <person name="Hernandez A.G."/>
            <person name="Wright C.L."/>
            <person name="Zimin A.V."/>
        </authorList>
    </citation>
    <scope>NUCLEOTIDE SEQUENCE [LARGE SCALE GENOMIC DNA]</scope>
    <source>
        <tissue evidence="3">Whole aphids</tissue>
    </source>
</reference>
<protein>
    <recommendedName>
        <fullName evidence="2">SAM domain-containing protein</fullName>
    </recommendedName>
</protein>
<feature type="region of interest" description="Disordered" evidence="1">
    <location>
        <begin position="718"/>
        <end position="741"/>
    </location>
</feature>
<feature type="domain" description="SAM" evidence="2">
    <location>
        <begin position="378"/>
        <end position="442"/>
    </location>
</feature>
<comment type="caution">
    <text evidence="3">The sequence shown here is derived from an EMBL/GenBank/DDBJ whole genome shotgun (WGS) entry which is preliminary data.</text>
</comment>
<evidence type="ECO:0000259" key="2">
    <source>
        <dbReference type="PROSITE" id="PS50105"/>
    </source>
</evidence>
<dbReference type="EMBL" id="VYZN01000039">
    <property type="protein sequence ID" value="KAE9532394.1"/>
    <property type="molecule type" value="Genomic_DNA"/>
</dbReference>
<evidence type="ECO:0000313" key="3">
    <source>
        <dbReference type="EMBL" id="KAE9532394.1"/>
    </source>
</evidence>
<dbReference type="PANTHER" id="PTHR24155">
    <property type="entry name" value="OSTEOCLAST-STIMULATING FACTOR 1"/>
    <property type="match status" value="1"/>
</dbReference>
<feature type="compositionally biased region" description="Low complexity" evidence="1">
    <location>
        <begin position="776"/>
        <end position="785"/>
    </location>
</feature>
<dbReference type="SUPFAM" id="SSF47769">
    <property type="entry name" value="SAM/Pointed domain"/>
    <property type="match status" value="2"/>
</dbReference>